<dbReference type="Pfam" id="PF00754">
    <property type="entry name" value="F5_F8_type_C"/>
    <property type="match status" value="1"/>
</dbReference>
<sequence length="477" mass="51907">MKRIELINIVSLLLLLVIMSTFSCKKDVINKDGLFVYAPAGKITYDTWKDTYLVTRNGVQSQSSAGFPVLLTRPFSNDVQVIARIDTSLIASYDSINKTVSPRFNTDIFGFAGTGTVTIKAGKTVSADSITIRITDNSKVDFDKSYIIPVVLSSPGNEVPVSNNRQTMFVNISFTKINTSLSGFTGGNNIPVIINRTPDGDAVSPDIAAFQATINTVFPDNLDVNIVQDNTLIEGYNAANGTACIPFPANAYTILQQKVSIPANALASKDSFKIQVSKPQAFEPGKTYLLPFQIKDEGPVAPSEKNKVMYITLTVKSQNIDPANGTVTGTTINRAGWKGTANSTDNNYSNGVPADVFDNNYATGWQSALFPNQPPDFVIDMGNVHTIKGFSFTPLYWSFFGSAYISDATSIALYSSTDGVNWFAQGDYNGTALTGTADKPDTRFIKCYQPIKARYFKFTVLKYSNYAAGFGELNAFE</sequence>
<comment type="caution">
    <text evidence="2">The sequence shown here is derived from an EMBL/GenBank/DDBJ whole genome shotgun (WGS) entry which is preliminary data.</text>
</comment>
<evidence type="ECO:0000313" key="2">
    <source>
        <dbReference type="EMBL" id="MET6998891.1"/>
    </source>
</evidence>
<dbReference type="Gene3D" id="2.60.120.260">
    <property type="entry name" value="Galactose-binding domain-like"/>
    <property type="match status" value="1"/>
</dbReference>
<dbReference type="InterPro" id="IPR013728">
    <property type="entry name" value="BT_3987-like_N"/>
</dbReference>
<dbReference type="PROSITE" id="PS51257">
    <property type="entry name" value="PROKAR_LIPOPROTEIN"/>
    <property type="match status" value="1"/>
</dbReference>
<reference evidence="2 3" key="1">
    <citation type="submission" date="2024-06" db="EMBL/GenBank/DDBJ databases">
        <title>Chitinophaga defluvii sp. nov., isolated from municipal sewage.</title>
        <authorList>
            <person name="Zhang L."/>
        </authorList>
    </citation>
    <scope>NUCLEOTIDE SEQUENCE [LARGE SCALE GENOMIC DNA]</scope>
    <source>
        <strain evidence="2 3">H8</strain>
    </source>
</reference>
<gene>
    <name evidence="2" type="ORF">ABR189_16015</name>
</gene>
<evidence type="ECO:0000259" key="1">
    <source>
        <dbReference type="PROSITE" id="PS50022"/>
    </source>
</evidence>
<feature type="domain" description="F5/8 type C" evidence="1">
    <location>
        <begin position="319"/>
        <end position="477"/>
    </location>
</feature>
<proteinExistence type="predicted"/>
<name>A0ABV2T7B5_9BACT</name>
<dbReference type="InterPro" id="IPR008979">
    <property type="entry name" value="Galactose-bd-like_sf"/>
</dbReference>
<dbReference type="Pfam" id="PF08522">
    <property type="entry name" value="BT_3987-like_N"/>
    <property type="match status" value="2"/>
</dbReference>
<dbReference type="SUPFAM" id="SSF49785">
    <property type="entry name" value="Galactose-binding domain-like"/>
    <property type="match status" value="1"/>
</dbReference>
<dbReference type="InterPro" id="IPR000421">
    <property type="entry name" value="FA58C"/>
</dbReference>
<dbReference type="EMBL" id="JBEXAC010000002">
    <property type="protein sequence ID" value="MET6998891.1"/>
    <property type="molecule type" value="Genomic_DNA"/>
</dbReference>
<protein>
    <submittedName>
        <fullName evidence="2">DUF1735 domain-containing protein</fullName>
    </submittedName>
</protein>
<dbReference type="Proteomes" id="UP001549749">
    <property type="component" value="Unassembled WGS sequence"/>
</dbReference>
<dbReference type="Gene3D" id="2.60.40.1740">
    <property type="entry name" value="hypothetical protein (bacova_03559)"/>
    <property type="match status" value="2"/>
</dbReference>
<organism evidence="2 3">
    <name type="scientific">Chitinophaga defluvii</name>
    <dbReference type="NCBI Taxonomy" id="3163343"/>
    <lineage>
        <taxon>Bacteria</taxon>
        <taxon>Pseudomonadati</taxon>
        <taxon>Bacteroidota</taxon>
        <taxon>Chitinophagia</taxon>
        <taxon>Chitinophagales</taxon>
        <taxon>Chitinophagaceae</taxon>
        <taxon>Chitinophaga</taxon>
    </lineage>
</organism>
<accession>A0ABV2T7B5</accession>
<dbReference type="RefSeq" id="WP_354661459.1">
    <property type="nucleotide sequence ID" value="NZ_JBEXAC010000002.1"/>
</dbReference>
<keyword evidence="3" id="KW-1185">Reference proteome</keyword>
<evidence type="ECO:0000313" key="3">
    <source>
        <dbReference type="Proteomes" id="UP001549749"/>
    </source>
</evidence>
<dbReference type="PROSITE" id="PS50022">
    <property type="entry name" value="FA58C_3"/>
    <property type="match status" value="1"/>
</dbReference>